<reference evidence="1" key="1">
    <citation type="submission" date="2020-09" db="EMBL/GenBank/DDBJ databases">
        <title>Pseudomonas syringae pv. eriobotryae genome sequence causing loquat canker disease.</title>
        <authorList>
            <person name="Fukuda S."/>
            <person name="Tashiro H."/>
            <person name="Nagano Y."/>
        </authorList>
    </citation>
    <scope>NUCLEOTIDE SEQUENCE</scope>
    <source>
        <strain evidence="1">AM001</strain>
    </source>
</reference>
<dbReference type="Proteomes" id="UP000630864">
    <property type="component" value="Unassembled WGS sequence"/>
</dbReference>
<comment type="caution">
    <text evidence="1">The sequence shown here is derived from an EMBL/GenBank/DDBJ whole genome shotgun (WGS) entry which is preliminary data.</text>
</comment>
<dbReference type="RefSeq" id="WP_189658725.1">
    <property type="nucleotide sequence ID" value="NZ_BMZW01000008.1"/>
</dbReference>
<sequence>MRNPFISIANKKSKSKYFAKVYDDAAENVLVAISRYNGLARSILDLATVAMNEKNECEVDLQDLDVALRINSAITRTKALNLLRLMNVIETSTSNRTGVTRFRINFRVYCRDVENELAKGKGFNEALNMSALDADGFILDEAINNYKARKPAKVDLMGDIEKFIIK</sequence>
<protein>
    <submittedName>
        <fullName evidence="1">Uncharacterized protein</fullName>
    </submittedName>
</protein>
<dbReference type="AlphaFoldDB" id="A0A9P3AB32"/>
<evidence type="ECO:0000313" key="1">
    <source>
        <dbReference type="EMBL" id="GFZ59409.1"/>
    </source>
</evidence>
<gene>
    <name evidence="1" type="ORF">PSE10A_19200</name>
</gene>
<evidence type="ECO:0000313" key="2">
    <source>
        <dbReference type="Proteomes" id="UP000630864"/>
    </source>
</evidence>
<name>A0A9P3AB32_PSEA0</name>
<proteinExistence type="predicted"/>
<accession>A0A9P3AB32</accession>
<dbReference type="EMBL" id="BMZW01000008">
    <property type="protein sequence ID" value="GFZ59409.1"/>
    <property type="molecule type" value="Genomic_DNA"/>
</dbReference>
<organism evidence="1 2">
    <name type="scientific">Pseudomonas amygdali pv. eriobotryae</name>
    <dbReference type="NCBI Taxonomy" id="129137"/>
    <lineage>
        <taxon>Bacteria</taxon>
        <taxon>Pseudomonadati</taxon>
        <taxon>Pseudomonadota</taxon>
        <taxon>Gammaproteobacteria</taxon>
        <taxon>Pseudomonadales</taxon>
        <taxon>Pseudomonadaceae</taxon>
        <taxon>Pseudomonas</taxon>
        <taxon>Pseudomonas amygdali</taxon>
    </lineage>
</organism>